<dbReference type="SMART" id="SM00363">
    <property type="entry name" value="S4"/>
    <property type="match status" value="1"/>
</dbReference>
<evidence type="ECO:0000259" key="7">
    <source>
        <dbReference type="SMART" id="SM00363"/>
    </source>
</evidence>
<dbReference type="PANTHER" id="PTHR21600">
    <property type="entry name" value="MITOCHONDRIAL RNA PSEUDOURIDINE SYNTHASE"/>
    <property type="match status" value="1"/>
</dbReference>
<comment type="similarity">
    <text evidence="2">Belongs to the pseudouridine synthase RluA family.</text>
</comment>
<dbReference type="Pfam" id="PF00849">
    <property type="entry name" value="PseudoU_synth_2"/>
    <property type="match status" value="1"/>
</dbReference>
<accession>A0A9E7DKD3</accession>
<dbReference type="CDD" id="cd02869">
    <property type="entry name" value="PseudoU_synth_RluA_like"/>
    <property type="match status" value="1"/>
</dbReference>
<dbReference type="InterPro" id="IPR002942">
    <property type="entry name" value="S4_RNA-bd"/>
</dbReference>
<dbReference type="GO" id="GO:0120159">
    <property type="term" value="F:rRNA pseudouridine synthase activity"/>
    <property type="evidence" value="ECO:0007669"/>
    <property type="project" value="UniProtKB-ARBA"/>
</dbReference>
<dbReference type="Proteomes" id="UP000831151">
    <property type="component" value="Chromosome"/>
</dbReference>
<dbReference type="InterPro" id="IPR020103">
    <property type="entry name" value="PsdUridine_synth_cat_dom_sf"/>
</dbReference>
<dbReference type="InterPro" id="IPR050188">
    <property type="entry name" value="RluA_PseudoU_synthase"/>
</dbReference>
<evidence type="ECO:0000256" key="2">
    <source>
        <dbReference type="ARBA" id="ARBA00010876"/>
    </source>
</evidence>
<sequence length="317" mass="37169">MKEIKINENDNDQRLDRFLVKFFPNATKSFLMKMLRKKNIVLNGKKASGDERILTGDVIKVFFSDETFEKFSEAPKKFNPNIIDLNIVYEDENIAIIDKDEGVLSHATKEGFEKNVVDSFIKYLIDKKEFSPRNENTFRPALANRLDRNTKGLLIGCKNYEALKEMTKLIKDRKINKYYKTIVKGKFDVDETFEVNYEKNEKKNMMKLSDDGSEMITHFKSIYMKNNFTELEVLLLTGKTHQIRFHLKTLKHPIVGDRKYGDAAINARLANIINNQLLYSYKISFPELDGFFNYLSNKEFYAHNWATYDKVKEVLLK</sequence>
<evidence type="ECO:0000256" key="6">
    <source>
        <dbReference type="PROSITE-ProRule" id="PRU00182"/>
    </source>
</evidence>
<gene>
    <name evidence="8" type="ORF">M1R53_02220</name>
</gene>
<dbReference type="InterPro" id="IPR006145">
    <property type="entry name" value="PsdUridine_synth_RsuA/RluA"/>
</dbReference>
<dbReference type="PROSITE" id="PS50889">
    <property type="entry name" value="S4"/>
    <property type="match status" value="1"/>
</dbReference>
<comment type="catalytic activity">
    <reaction evidence="1">
        <text>a uridine in RNA = a pseudouridine in RNA</text>
        <dbReference type="Rhea" id="RHEA:48348"/>
        <dbReference type="Rhea" id="RHEA-COMP:12068"/>
        <dbReference type="Rhea" id="RHEA-COMP:12069"/>
        <dbReference type="ChEBI" id="CHEBI:65314"/>
        <dbReference type="ChEBI" id="CHEBI:65315"/>
    </reaction>
</comment>
<keyword evidence="3" id="KW-0413">Isomerase</keyword>
<dbReference type="SUPFAM" id="SSF55120">
    <property type="entry name" value="Pseudouridine synthase"/>
    <property type="match status" value="1"/>
</dbReference>
<dbReference type="PANTHER" id="PTHR21600:SF83">
    <property type="entry name" value="PSEUDOURIDYLATE SYNTHASE RPUSD4, MITOCHONDRIAL"/>
    <property type="match status" value="1"/>
</dbReference>
<dbReference type="KEGG" id="fms:M1R53_02220"/>
<dbReference type="SUPFAM" id="SSF55174">
    <property type="entry name" value="Alpha-L RNA-binding motif"/>
    <property type="match status" value="1"/>
</dbReference>
<keyword evidence="9" id="KW-1185">Reference proteome</keyword>
<evidence type="ECO:0000313" key="8">
    <source>
        <dbReference type="EMBL" id="UQK59496.1"/>
    </source>
</evidence>
<dbReference type="Gene3D" id="3.30.2350.10">
    <property type="entry name" value="Pseudouridine synthase"/>
    <property type="match status" value="1"/>
</dbReference>
<feature type="domain" description="RNA-binding S4" evidence="7">
    <location>
        <begin position="13"/>
        <end position="73"/>
    </location>
</feature>
<organism evidence="8 9">
    <name type="scientific">Fenollaria massiliensis</name>
    <dbReference type="NCBI Taxonomy" id="938288"/>
    <lineage>
        <taxon>Bacteria</taxon>
        <taxon>Bacillati</taxon>
        <taxon>Bacillota</taxon>
        <taxon>Clostridia</taxon>
        <taxon>Eubacteriales</taxon>
        <taxon>Fenollaria</taxon>
    </lineage>
</organism>
<dbReference type="GO" id="GO:0003723">
    <property type="term" value="F:RNA binding"/>
    <property type="evidence" value="ECO:0007669"/>
    <property type="project" value="UniProtKB-KW"/>
</dbReference>
<proteinExistence type="inferred from homology"/>
<dbReference type="InterPro" id="IPR036986">
    <property type="entry name" value="S4_RNA-bd_sf"/>
</dbReference>
<dbReference type="GO" id="GO:0000455">
    <property type="term" value="P:enzyme-directed rRNA pseudouridine synthesis"/>
    <property type="evidence" value="ECO:0007669"/>
    <property type="project" value="UniProtKB-ARBA"/>
</dbReference>
<dbReference type="Gene3D" id="3.10.290.10">
    <property type="entry name" value="RNA-binding S4 domain"/>
    <property type="match status" value="1"/>
</dbReference>
<keyword evidence="6" id="KW-0694">RNA-binding</keyword>
<name>A0A9E7DKD3_9FIRM</name>
<reference evidence="8" key="1">
    <citation type="submission" date="2022-04" db="EMBL/GenBank/DDBJ databases">
        <title>Complete genome sequences of Ezakiella coagulans and Fenollaria massiliensis.</title>
        <authorList>
            <person name="France M.T."/>
            <person name="Clifford J."/>
            <person name="Narina S."/>
            <person name="Rutt L."/>
            <person name="Ravel J."/>
        </authorList>
    </citation>
    <scope>NUCLEOTIDE SEQUENCE</scope>
    <source>
        <strain evidence="8">C0061C2</strain>
    </source>
</reference>
<evidence type="ECO:0000313" key="9">
    <source>
        <dbReference type="Proteomes" id="UP000831151"/>
    </source>
</evidence>
<evidence type="ECO:0000256" key="1">
    <source>
        <dbReference type="ARBA" id="ARBA00000073"/>
    </source>
</evidence>
<evidence type="ECO:0000256" key="5">
    <source>
        <dbReference type="ARBA" id="ARBA00033164"/>
    </source>
</evidence>
<evidence type="ECO:0000256" key="3">
    <source>
        <dbReference type="ARBA" id="ARBA00023235"/>
    </source>
</evidence>
<dbReference type="CDD" id="cd00165">
    <property type="entry name" value="S4"/>
    <property type="match status" value="1"/>
</dbReference>
<dbReference type="AlphaFoldDB" id="A0A9E7DKD3"/>
<dbReference type="RefSeq" id="WP_249242920.1">
    <property type="nucleotide sequence ID" value="NZ_CP096649.1"/>
</dbReference>
<protein>
    <recommendedName>
        <fullName evidence="4">RNA pseudouridylate synthase</fullName>
    </recommendedName>
    <alternativeName>
        <fullName evidence="5">RNA-uridine isomerase</fullName>
    </alternativeName>
</protein>
<evidence type="ECO:0000256" key="4">
    <source>
        <dbReference type="ARBA" id="ARBA00031870"/>
    </source>
</evidence>
<dbReference type="EMBL" id="CP096649">
    <property type="protein sequence ID" value="UQK59496.1"/>
    <property type="molecule type" value="Genomic_DNA"/>
</dbReference>